<dbReference type="Proteomes" id="UP001324287">
    <property type="component" value="Chromosome"/>
</dbReference>
<feature type="transmembrane region" description="Helical" evidence="1">
    <location>
        <begin position="20"/>
        <end position="40"/>
    </location>
</feature>
<feature type="transmembrane region" description="Helical" evidence="1">
    <location>
        <begin position="46"/>
        <end position="64"/>
    </location>
</feature>
<feature type="transmembrane region" description="Helical" evidence="1">
    <location>
        <begin position="96"/>
        <end position="115"/>
    </location>
</feature>
<evidence type="ECO:0000313" key="3">
    <source>
        <dbReference type="Proteomes" id="UP001324287"/>
    </source>
</evidence>
<gene>
    <name evidence="2" type="ORF">U6N30_19725</name>
</gene>
<dbReference type="RefSeq" id="WP_324273610.1">
    <property type="nucleotide sequence ID" value="NZ_CP141261.1"/>
</dbReference>
<dbReference type="EMBL" id="CP141261">
    <property type="protein sequence ID" value="WRL62255.1"/>
    <property type="molecule type" value="Genomic_DNA"/>
</dbReference>
<name>A0ABZ1AUS7_9ACTN</name>
<protein>
    <submittedName>
        <fullName evidence="2">Uncharacterized protein</fullName>
    </submittedName>
</protein>
<keyword evidence="1" id="KW-0812">Transmembrane</keyword>
<organism evidence="2 3">
    <name type="scientific">Blastococcus brunescens</name>
    <dbReference type="NCBI Taxonomy" id="1564165"/>
    <lineage>
        <taxon>Bacteria</taxon>
        <taxon>Bacillati</taxon>
        <taxon>Actinomycetota</taxon>
        <taxon>Actinomycetes</taxon>
        <taxon>Geodermatophilales</taxon>
        <taxon>Geodermatophilaceae</taxon>
        <taxon>Blastococcus</taxon>
    </lineage>
</organism>
<sequence>MSGSGTSDVATPRTMAASLAIFYAFGGATGLLVVLGADPAGYGREALAGLMVTAFAVGAVVARWGARWPRAVFHGLVAAGTALISTAAMLSPDTATAMVCGALMSFIAVDAFFFFRRRAAVLHMVAAVVAITTALQVRGDVPCSPPWPSTPSSSPWASRRGAWCCSPPGPPVTR</sequence>
<proteinExistence type="predicted"/>
<feature type="transmembrane region" description="Helical" evidence="1">
    <location>
        <begin position="71"/>
        <end position="90"/>
    </location>
</feature>
<keyword evidence="1" id="KW-0472">Membrane</keyword>
<evidence type="ECO:0000313" key="2">
    <source>
        <dbReference type="EMBL" id="WRL62255.1"/>
    </source>
</evidence>
<keyword evidence="1" id="KW-1133">Transmembrane helix</keyword>
<accession>A0ABZ1AUS7</accession>
<evidence type="ECO:0000256" key="1">
    <source>
        <dbReference type="SAM" id="Phobius"/>
    </source>
</evidence>
<keyword evidence="3" id="KW-1185">Reference proteome</keyword>
<reference evidence="2 3" key="1">
    <citation type="submission" date="2023-12" db="EMBL/GenBank/DDBJ databases">
        <title>Blastococcus brunescens sp. nov., an actonobacterium isolated from sandstone collected in sahara desert.</title>
        <authorList>
            <person name="Gtari M."/>
            <person name="Ghodhbane F."/>
        </authorList>
    </citation>
    <scope>NUCLEOTIDE SEQUENCE [LARGE SCALE GENOMIC DNA]</scope>
    <source>
        <strain evidence="2 3">BMG 8361</strain>
    </source>
</reference>